<dbReference type="InterPro" id="IPR036866">
    <property type="entry name" value="RibonucZ/Hydroxyglut_hydro"/>
</dbReference>
<dbReference type="InterPro" id="IPR041712">
    <property type="entry name" value="DHPS-like_MBL-fold"/>
</dbReference>
<accession>A0ABV2M110</accession>
<evidence type="ECO:0000313" key="3">
    <source>
        <dbReference type="Proteomes" id="UP001549106"/>
    </source>
</evidence>
<dbReference type="GO" id="GO:0102041">
    <property type="term" value="F:7,8-dihydropterin-6-yl-methyl-4-(beta-D-ribofuranosyl)aminobenzene 5'-phosphate synthase"/>
    <property type="evidence" value="ECO:0007669"/>
    <property type="project" value="UniProtKB-EC"/>
</dbReference>
<feature type="domain" description="Metallo-beta-lactamase" evidence="1">
    <location>
        <begin position="20"/>
        <end position="240"/>
    </location>
</feature>
<keyword evidence="3" id="KW-1185">Reference proteome</keyword>
<organism evidence="2 3">
    <name type="scientific">Blautia caecimuris</name>
    <dbReference type="NCBI Taxonomy" id="1796615"/>
    <lineage>
        <taxon>Bacteria</taxon>
        <taxon>Bacillati</taxon>
        <taxon>Bacillota</taxon>
        <taxon>Clostridia</taxon>
        <taxon>Lachnospirales</taxon>
        <taxon>Lachnospiraceae</taxon>
        <taxon>Blautia</taxon>
    </lineage>
</organism>
<dbReference type="EMBL" id="JBEPMJ010000008">
    <property type="protein sequence ID" value="MET3750160.1"/>
    <property type="molecule type" value="Genomic_DNA"/>
</dbReference>
<dbReference type="EC" id="2.5.1.105" evidence="2"/>
<dbReference type="RefSeq" id="WP_257464439.1">
    <property type="nucleotide sequence ID" value="NZ_JANJZT010000008.1"/>
</dbReference>
<dbReference type="Gene3D" id="3.60.15.10">
    <property type="entry name" value="Ribonuclease Z/Hydroxyacylglutathione hydrolase-like"/>
    <property type="match status" value="1"/>
</dbReference>
<dbReference type="PANTHER" id="PTHR13754:SF13">
    <property type="entry name" value="METALLO-BETA-LACTAMASE SUPERFAMILY PROTEIN (AFU_ORTHOLOGUE AFUA_3G07630)"/>
    <property type="match status" value="1"/>
</dbReference>
<dbReference type="CDD" id="cd07713">
    <property type="entry name" value="DHPS-like_MBL-fold"/>
    <property type="match status" value="1"/>
</dbReference>
<gene>
    <name evidence="2" type="ORF">ABID24_001404</name>
</gene>
<dbReference type="PANTHER" id="PTHR13754">
    <property type="entry name" value="METALLO-BETA-LACTAMASE SUPERFAMILY PROTEIN"/>
    <property type="match status" value="1"/>
</dbReference>
<proteinExistence type="predicted"/>
<sequence>MRIITLMENTQEEEGCAFEHGLSLYIETEKHKILADTGATGAFAENAEKLGVDLSSVDMVVLSHGHYDHSGGILTFTEKNRHARIYMQQKATGDFYHGERYIGIDRRIPDLPQVEMIRGDRVLDGEVSLFSNITGRRCFPQSNLVLTRKINGKEQQDTFDHEQCLVIKEGKEQVLVSGCAHNGILNILDRYREIYGGMPARVISGFHMMKKTPYTEEEKSLILETAKELAEYETVFYTGHCTGDEAFALMKPVMGEKLVRLRSGVQVM</sequence>
<evidence type="ECO:0000259" key="1">
    <source>
        <dbReference type="SMART" id="SM00849"/>
    </source>
</evidence>
<dbReference type="InterPro" id="IPR052926">
    <property type="entry name" value="Metallo-beta-lactamase_dom"/>
</dbReference>
<dbReference type="InterPro" id="IPR001279">
    <property type="entry name" value="Metallo-B-lactamas"/>
</dbReference>
<dbReference type="Pfam" id="PF00753">
    <property type="entry name" value="Lactamase_B"/>
    <property type="match status" value="1"/>
</dbReference>
<keyword evidence="2" id="KW-0808">Transferase</keyword>
<comment type="caution">
    <text evidence="2">The sequence shown here is derived from an EMBL/GenBank/DDBJ whole genome shotgun (WGS) entry which is preliminary data.</text>
</comment>
<dbReference type="Proteomes" id="UP001549106">
    <property type="component" value="Unassembled WGS sequence"/>
</dbReference>
<reference evidence="2 3" key="1">
    <citation type="submission" date="2024-06" db="EMBL/GenBank/DDBJ databases">
        <title>Genomic Encyclopedia of Type Strains, Phase IV (KMG-IV): sequencing the most valuable type-strain genomes for metagenomic binning, comparative biology and taxonomic classification.</title>
        <authorList>
            <person name="Goeker M."/>
        </authorList>
    </citation>
    <scope>NUCLEOTIDE SEQUENCE [LARGE SCALE GENOMIC DNA]</scope>
    <source>
        <strain evidence="2 3">DSM 29492</strain>
    </source>
</reference>
<name>A0ABV2M110_9FIRM</name>
<evidence type="ECO:0000313" key="2">
    <source>
        <dbReference type="EMBL" id="MET3750160.1"/>
    </source>
</evidence>
<protein>
    <submittedName>
        <fullName evidence="2">7, 8-dihydropterin-6-yl-methyl-4-(Beta-D-ribofuranosyl)aminobenzene 5'-phosphate synthase</fullName>
        <ecNumber evidence="2">2.5.1.105</ecNumber>
    </submittedName>
</protein>
<dbReference type="SUPFAM" id="SSF56281">
    <property type="entry name" value="Metallo-hydrolase/oxidoreductase"/>
    <property type="match status" value="1"/>
</dbReference>
<dbReference type="SMART" id="SM00849">
    <property type="entry name" value="Lactamase_B"/>
    <property type="match status" value="1"/>
</dbReference>